<evidence type="ECO:0000256" key="11">
    <source>
        <dbReference type="ARBA" id="ARBA00034104"/>
    </source>
</evidence>
<proteinExistence type="predicted"/>
<dbReference type="AlphaFoldDB" id="V8NIW7"/>
<keyword evidence="4" id="KW-0406">Ion transport</keyword>
<feature type="domain" description="Neurotransmitter-gated ion-channel transmembrane" evidence="13">
    <location>
        <begin position="251"/>
        <end position="347"/>
    </location>
</feature>
<evidence type="ECO:0000256" key="8">
    <source>
        <dbReference type="ARBA" id="ARBA00023214"/>
    </source>
</evidence>
<dbReference type="GO" id="GO:0007214">
    <property type="term" value="P:gamma-aminobutyric acid signaling pathway"/>
    <property type="evidence" value="ECO:0007669"/>
    <property type="project" value="InterPro"/>
</dbReference>
<accession>V8NIW7</accession>
<keyword evidence="15" id="KW-1185">Reference proteome</keyword>
<keyword evidence="12" id="KW-0472">Membrane</keyword>
<evidence type="ECO:0000256" key="5">
    <source>
        <dbReference type="ARBA" id="ARBA00023157"/>
    </source>
</evidence>
<keyword evidence="5" id="KW-1015">Disulfide bond</keyword>
<dbReference type="InterPro" id="IPR005437">
    <property type="entry name" value="GABRG-1/4"/>
</dbReference>
<evidence type="ECO:0000256" key="2">
    <source>
        <dbReference type="ARBA" id="ARBA00022475"/>
    </source>
</evidence>
<dbReference type="GO" id="GO:0045211">
    <property type="term" value="C:postsynaptic membrane"/>
    <property type="evidence" value="ECO:0007669"/>
    <property type="project" value="UniProtKB-SubCell"/>
</dbReference>
<keyword evidence="1" id="KW-0813">Transport</keyword>
<dbReference type="Gene3D" id="2.70.170.10">
    <property type="entry name" value="Neurotransmitter-gated ion-channel ligand-binding domain"/>
    <property type="match status" value="1"/>
</dbReference>
<dbReference type="Gene3D" id="1.20.58.390">
    <property type="entry name" value="Neurotransmitter-gated ion-channel transmembrane domain"/>
    <property type="match status" value="1"/>
</dbReference>
<dbReference type="FunFam" id="1.20.58.390:FF:000006">
    <property type="entry name" value="Putative gamma-aminobutyric acid receptor subunit gamma-2"/>
    <property type="match status" value="1"/>
</dbReference>
<keyword evidence="2" id="KW-1003">Cell membrane</keyword>
<organism evidence="14 15">
    <name type="scientific">Ophiophagus hannah</name>
    <name type="common">King cobra</name>
    <name type="synonym">Naja hannah</name>
    <dbReference type="NCBI Taxonomy" id="8665"/>
    <lineage>
        <taxon>Eukaryota</taxon>
        <taxon>Metazoa</taxon>
        <taxon>Chordata</taxon>
        <taxon>Craniata</taxon>
        <taxon>Vertebrata</taxon>
        <taxon>Euteleostomi</taxon>
        <taxon>Lepidosauria</taxon>
        <taxon>Squamata</taxon>
        <taxon>Bifurcata</taxon>
        <taxon>Unidentata</taxon>
        <taxon>Episquamata</taxon>
        <taxon>Toxicofera</taxon>
        <taxon>Serpentes</taxon>
        <taxon>Colubroidea</taxon>
        <taxon>Elapidae</taxon>
        <taxon>Elapinae</taxon>
        <taxon>Ophiophagus</taxon>
    </lineage>
</organism>
<sequence length="437" mass="50693">MINSKKIVQVSTLKKSLQAGYESMEYSRSCSVSNRALQEYTCIGTLQLQELPSVTGCETISFMTRIGRKLVTITTVDCENISVLEQIFYSLSHHVSLDMVESEHQNNGRALNSVEHRSCRTQLRESISNLEMSENFDFLIPYKMIHHQWWRLSITAAFVDRRQLTMLAHILYSSSGKESLPKDGYPQEEMVYRWRKNSVEAADQKSWRLYQFDFMGLRNTSDVVQTSAGDYIVMTIYFELSRRMGYFTIQTYIPCILTVVLSWVSFWIKKDATPARTALGITTVLTMTTLSTIARNSLPRVSYVTAMDLFVTVCFLFVFAALMEYATLNYYSSCRKPHCAKKKKSNYSVLEMRPPPTVIALNNAMYWQEFEDNCIYECLDGKDCQSFFCCYEECKSGSWRKGRIHIDILELDSYSRVFFPTSFLLFNLVYWVGYLYL</sequence>
<evidence type="ECO:0000313" key="15">
    <source>
        <dbReference type="Proteomes" id="UP000018936"/>
    </source>
</evidence>
<evidence type="ECO:0000256" key="7">
    <source>
        <dbReference type="ARBA" id="ARBA00023180"/>
    </source>
</evidence>
<dbReference type="FunFam" id="2.70.170.10:FF:000076">
    <property type="entry name" value="Gamma-aminobutyric acid receptor subunit gamma-3"/>
    <property type="match status" value="1"/>
</dbReference>
<dbReference type="GO" id="GO:0034707">
    <property type="term" value="C:chloride channel complex"/>
    <property type="evidence" value="ECO:0007669"/>
    <property type="project" value="UniProtKB-KW"/>
</dbReference>
<keyword evidence="6" id="KW-0869">Chloride channel</keyword>
<dbReference type="InterPro" id="IPR036734">
    <property type="entry name" value="Neur_chan_lig-bd_sf"/>
</dbReference>
<feature type="non-terminal residue" evidence="14">
    <location>
        <position position="437"/>
    </location>
</feature>
<evidence type="ECO:0000256" key="3">
    <source>
        <dbReference type="ARBA" id="ARBA00023018"/>
    </source>
</evidence>
<dbReference type="CDD" id="cd19054">
    <property type="entry name" value="LGIC_TM_GABAAR_gamma"/>
    <property type="match status" value="1"/>
</dbReference>
<dbReference type="GO" id="GO:0004890">
    <property type="term" value="F:GABA-A receptor activity"/>
    <property type="evidence" value="ECO:0007669"/>
    <property type="project" value="InterPro"/>
</dbReference>
<dbReference type="GO" id="GO:0005230">
    <property type="term" value="F:extracellular ligand-gated monoatomic ion channel activity"/>
    <property type="evidence" value="ECO:0007669"/>
    <property type="project" value="InterPro"/>
</dbReference>
<evidence type="ECO:0000256" key="4">
    <source>
        <dbReference type="ARBA" id="ARBA00023065"/>
    </source>
</evidence>
<keyword evidence="12" id="KW-1133">Transmembrane helix</keyword>
<keyword evidence="12" id="KW-0812">Transmembrane</keyword>
<keyword evidence="3" id="KW-0770">Synapse</keyword>
<evidence type="ECO:0000256" key="12">
    <source>
        <dbReference type="SAM" id="Phobius"/>
    </source>
</evidence>
<feature type="transmembrane region" description="Helical" evidence="12">
    <location>
        <begin position="244"/>
        <end position="268"/>
    </location>
</feature>
<evidence type="ECO:0000256" key="6">
    <source>
        <dbReference type="ARBA" id="ARBA00023173"/>
    </source>
</evidence>
<dbReference type="PRINTS" id="PR00253">
    <property type="entry name" value="GABAARECEPTR"/>
</dbReference>
<name>V8NIW7_OPHHA</name>
<dbReference type="InterPro" id="IPR006029">
    <property type="entry name" value="Neurotrans-gated_channel_TM"/>
</dbReference>
<keyword evidence="10" id="KW-0407">Ion channel</keyword>
<feature type="transmembrane region" description="Helical" evidence="12">
    <location>
        <begin position="274"/>
        <end position="294"/>
    </location>
</feature>
<dbReference type="InterPro" id="IPR036719">
    <property type="entry name" value="Neuro-gated_channel_TM_sf"/>
</dbReference>
<comment type="caution">
    <text evidence="14">The sequence shown here is derived from an EMBL/GenBank/DDBJ whole genome shotgun (WGS) entry which is preliminary data.</text>
</comment>
<dbReference type="PANTHER" id="PTHR18945">
    <property type="entry name" value="NEUROTRANSMITTER GATED ION CHANNEL"/>
    <property type="match status" value="1"/>
</dbReference>
<feature type="transmembrane region" description="Helical" evidence="12">
    <location>
        <begin position="301"/>
        <end position="323"/>
    </location>
</feature>
<dbReference type="InterPro" id="IPR006201">
    <property type="entry name" value="Neur_channel"/>
</dbReference>
<keyword evidence="9" id="KW-0628">Postsynaptic cell membrane</keyword>
<dbReference type="OrthoDB" id="203862at2759"/>
<reference evidence="14 15" key="1">
    <citation type="journal article" date="2013" name="Proc. Natl. Acad. Sci. U.S.A.">
        <title>The king cobra genome reveals dynamic gene evolution and adaptation in the snake venom system.</title>
        <authorList>
            <person name="Vonk F.J."/>
            <person name="Casewell N.R."/>
            <person name="Henkel C.V."/>
            <person name="Heimberg A.M."/>
            <person name="Jansen H.J."/>
            <person name="McCleary R.J."/>
            <person name="Kerkkamp H.M."/>
            <person name="Vos R.A."/>
            <person name="Guerreiro I."/>
            <person name="Calvete J.J."/>
            <person name="Wuster W."/>
            <person name="Woods A.E."/>
            <person name="Logan J.M."/>
            <person name="Harrison R.A."/>
            <person name="Castoe T.A."/>
            <person name="de Koning A.P."/>
            <person name="Pollock D.D."/>
            <person name="Yandell M."/>
            <person name="Calderon D."/>
            <person name="Renjifo C."/>
            <person name="Currier R.B."/>
            <person name="Salgado D."/>
            <person name="Pla D."/>
            <person name="Sanz L."/>
            <person name="Hyder A.S."/>
            <person name="Ribeiro J.M."/>
            <person name="Arntzen J.W."/>
            <person name="van den Thillart G.E."/>
            <person name="Boetzer M."/>
            <person name="Pirovano W."/>
            <person name="Dirks R.P."/>
            <person name="Spaink H.P."/>
            <person name="Duboule D."/>
            <person name="McGlinn E."/>
            <person name="Kini R.M."/>
            <person name="Richardson M.K."/>
        </authorList>
    </citation>
    <scope>NUCLEOTIDE SEQUENCE</scope>
    <source>
        <tissue evidence="14">Blood</tissue>
    </source>
</reference>
<evidence type="ECO:0000313" key="14">
    <source>
        <dbReference type="EMBL" id="ETE62234.1"/>
    </source>
</evidence>
<comment type="subcellular location">
    <subcellularLocation>
        <location evidence="11">Postsynaptic cell membrane</location>
        <topology evidence="11">Multi-pass membrane protein</topology>
    </subcellularLocation>
</comment>
<evidence type="ECO:0000256" key="10">
    <source>
        <dbReference type="ARBA" id="ARBA00023303"/>
    </source>
</evidence>
<evidence type="ECO:0000256" key="9">
    <source>
        <dbReference type="ARBA" id="ARBA00023257"/>
    </source>
</evidence>
<dbReference type="InterPro" id="IPR006028">
    <property type="entry name" value="GABAA/Glycine_rcpt"/>
</dbReference>
<feature type="transmembrane region" description="Helical" evidence="12">
    <location>
        <begin position="417"/>
        <end position="436"/>
    </location>
</feature>
<dbReference type="SUPFAM" id="SSF90112">
    <property type="entry name" value="Neurotransmitter-gated ion-channel transmembrane pore"/>
    <property type="match status" value="1"/>
</dbReference>
<dbReference type="PRINTS" id="PR01620">
    <property type="entry name" value="GABAARGAMMA"/>
</dbReference>
<dbReference type="Pfam" id="PF02932">
    <property type="entry name" value="Neur_chan_memb"/>
    <property type="match status" value="1"/>
</dbReference>
<keyword evidence="14" id="KW-0675">Receptor</keyword>
<evidence type="ECO:0000256" key="1">
    <source>
        <dbReference type="ARBA" id="ARBA00022448"/>
    </source>
</evidence>
<evidence type="ECO:0000259" key="13">
    <source>
        <dbReference type="Pfam" id="PF02932"/>
    </source>
</evidence>
<dbReference type="Proteomes" id="UP000018936">
    <property type="component" value="Unassembled WGS sequence"/>
</dbReference>
<protein>
    <submittedName>
        <fullName evidence="14">Gamma-aminobutyric acid receptor subunit gamma-2</fullName>
    </submittedName>
</protein>
<dbReference type="InterPro" id="IPR038050">
    <property type="entry name" value="Neuro_actylchol_rec"/>
</dbReference>
<dbReference type="EMBL" id="AZIM01003377">
    <property type="protein sequence ID" value="ETE62234.1"/>
    <property type="molecule type" value="Genomic_DNA"/>
</dbReference>
<gene>
    <name evidence="14" type="primary">GABRG2</name>
    <name evidence="14" type="ORF">L345_12012</name>
</gene>
<keyword evidence="8" id="KW-0868">Chloride</keyword>
<keyword evidence="7" id="KW-0325">Glycoprotein</keyword>
<dbReference type="GO" id="GO:0005254">
    <property type="term" value="F:chloride channel activity"/>
    <property type="evidence" value="ECO:0007669"/>
    <property type="project" value="UniProtKB-KW"/>
</dbReference>